<evidence type="ECO:0000313" key="2">
    <source>
        <dbReference type="Proteomes" id="UP000178510"/>
    </source>
</evidence>
<reference evidence="1 2" key="1">
    <citation type="journal article" date="2016" name="Nat. Commun.">
        <title>Thousands of microbial genomes shed light on interconnected biogeochemical processes in an aquifer system.</title>
        <authorList>
            <person name="Anantharaman K."/>
            <person name="Brown C.T."/>
            <person name="Hug L.A."/>
            <person name="Sharon I."/>
            <person name="Castelle C.J."/>
            <person name="Probst A.J."/>
            <person name="Thomas B.C."/>
            <person name="Singh A."/>
            <person name="Wilkins M.J."/>
            <person name="Karaoz U."/>
            <person name="Brodie E.L."/>
            <person name="Williams K.H."/>
            <person name="Hubbard S.S."/>
            <person name="Banfield J.F."/>
        </authorList>
    </citation>
    <scope>NUCLEOTIDE SEQUENCE [LARGE SCALE GENOMIC DNA]</scope>
</reference>
<dbReference type="EMBL" id="MHQM01000050">
    <property type="protein sequence ID" value="OHA02354.1"/>
    <property type="molecule type" value="Genomic_DNA"/>
</dbReference>
<sequence>MHKNLAAGRWHTLSLAEQLGNIGSEVGRAGHAQACRKLSLRQYQDDARFHGAVDRALELFNLTLADPRWHGRLREIGRAYEIFCDAVLGGTEYGSSLADLEGYFMQFAMAARRK</sequence>
<protein>
    <submittedName>
        <fullName evidence="1">Uncharacterized protein</fullName>
    </submittedName>
</protein>
<comment type="caution">
    <text evidence="1">The sequence shown here is derived from an EMBL/GenBank/DDBJ whole genome shotgun (WGS) entry which is preliminary data.</text>
</comment>
<evidence type="ECO:0000313" key="1">
    <source>
        <dbReference type="EMBL" id="OHA02354.1"/>
    </source>
</evidence>
<proteinExistence type="predicted"/>
<gene>
    <name evidence="1" type="ORF">A3J58_01870</name>
</gene>
<dbReference type="STRING" id="1802274.A3J58_01870"/>
<dbReference type="Proteomes" id="UP000178510">
    <property type="component" value="Unassembled WGS sequence"/>
</dbReference>
<accession>A0A1G2KSW9</accession>
<dbReference type="AlphaFoldDB" id="A0A1G2KSW9"/>
<organism evidence="1 2">
    <name type="scientific">Candidatus Sungbacteria bacterium RIFCSPHIGHO2_02_FULL_52_23</name>
    <dbReference type="NCBI Taxonomy" id="1802274"/>
    <lineage>
        <taxon>Bacteria</taxon>
        <taxon>Candidatus Sungiibacteriota</taxon>
    </lineage>
</organism>
<name>A0A1G2KSW9_9BACT</name>